<feature type="transmembrane region" description="Helical" evidence="6">
    <location>
        <begin position="134"/>
        <end position="155"/>
    </location>
</feature>
<dbReference type="EMBL" id="BARV01007773">
    <property type="protein sequence ID" value="GAI12543.1"/>
    <property type="molecule type" value="Genomic_DNA"/>
</dbReference>
<evidence type="ECO:0000313" key="7">
    <source>
        <dbReference type="EMBL" id="GAI12543.1"/>
    </source>
</evidence>
<keyword evidence="2" id="KW-1003">Cell membrane</keyword>
<sequence>MTDASVLDDALKKVAKGAGIVFVGMAIGQAIAYFSRIFIARYLGPAPYGLISLALAGLGIGATLALLGLPTGIVRYVSFYKGRGDKRGIKGTLVSSFQIAFPLSLVFGALLFLSSNWLSINVFQEPQLAPLLRVFSLAVPFYVMMELFLAGIRGFQEMRYQVGCKNLIEPLCRISLVAALLFLGYGVLGAAAAYVSAIILASGFAFYFLERKIFPVIKTKIKVIS</sequence>
<evidence type="ECO:0000256" key="2">
    <source>
        <dbReference type="ARBA" id="ARBA00022475"/>
    </source>
</evidence>
<evidence type="ECO:0008006" key="8">
    <source>
        <dbReference type="Google" id="ProtNLM"/>
    </source>
</evidence>
<dbReference type="PANTHER" id="PTHR30250">
    <property type="entry name" value="PST FAMILY PREDICTED COLANIC ACID TRANSPORTER"/>
    <property type="match status" value="1"/>
</dbReference>
<organism evidence="7">
    <name type="scientific">marine sediment metagenome</name>
    <dbReference type="NCBI Taxonomy" id="412755"/>
    <lineage>
        <taxon>unclassified sequences</taxon>
        <taxon>metagenomes</taxon>
        <taxon>ecological metagenomes</taxon>
    </lineage>
</organism>
<dbReference type="PANTHER" id="PTHR30250:SF27">
    <property type="entry name" value="POLYSACCHARIDE BIOSYNTHESIS PROTEIN"/>
    <property type="match status" value="1"/>
</dbReference>
<dbReference type="GO" id="GO:0005886">
    <property type="term" value="C:plasma membrane"/>
    <property type="evidence" value="ECO:0007669"/>
    <property type="project" value="UniProtKB-SubCell"/>
</dbReference>
<keyword evidence="3 6" id="KW-0812">Transmembrane</keyword>
<feature type="transmembrane region" description="Helical" evidence="6">
    <location>
        <begin position="20"/>
        <end position="43"/>
    </location>
</feature>
<proteinExistence type="predicted"/>
<dbReference type="Pfam" id="PF01943">
    <property type="entry name" value="Polysacc_synt"/>
    <property type="match status" value="1"/>
</dbReference>
<reference evidence="7" key="1">
    <citation type="journal article" date="2014" name="Front. Microbiol.">
        <title>High frequency of phylogenetically diverse reductive dehalogenase-homologous genes in deep subseafloor sedimentary metagenomes.</title>
        <authorList>
            <person name="Kawai M."/>
            <person name="Futagami T."/>
            <person name="Toyoda A."/>
            <person name="Takaki Y."/>
            <person name="Nishi S."/>
            <person name="Hori S."/>
            <person name="Arai W."/>
            <person name="Tsubouchi T."/>
            <person name="Morono Y."/>
            <person name="Uchiyama I."/>
            <person name="Ito T."/>
            <person name="Fujiyama A."/>
            <person name="Inagaki F."/>
            <person name="Takami H."/>
        </authorList>
    </citation>
    <scope>NUCLEOTIDE SEQUENCE</scope>
    <source>
        <strain evidence="7">Expedition CK06-06</strain>
    </source>
</reference>
<evidence type="ECO:0000256" key="5">
    <source>
        <dbReference type="ARBA" id="ARBA00023136"/>
    </source>
</evidence>
<evidence type="ECO:0000256" key="6">
    <source>
        <dbReference type="SAM" id="Phobius"/>
    </source>
</evidence>
<comment type="subcellular location">
    <subcellularLocation>
        <location evidence="1">Cell membrane</location>
        <topology evidence="1">Multi-pass membrane protein</topology>
    </subcellularLocation>
</comment>
<feature type="transmembrane region" description="Helical" evidence="6">
    <location>
        <begin position="91"/>
        <end position="114"/>
    </location>
</feature>
<keyword evidence="4 6" id="KW-1133">Transmembrane helix</keyword>
<protein>
    <recommendedName>
        <fullName evidence="8">Polysaccharide biosynthesis protein C-terminal domain-containing protein</fullName>
    </recommendedName>
</protein>
<evidence type="ECO:0000256" key="3">
    <source>
        <dbReference type="ARBA" id="ARBA00022692"/>
    </source>
</evidence>
<gene>
    <name evidence="7" type="ORF">S06H3_15773</name>
</gene>
<feature type="non-terminal residue" evidence="7">
    <location>
        <position position="225"/>
    </location>
</feature>
<evidence type="ECO:0000256" key="4">
    <source>
        <dbReference type="ARBA" id="ARBA00022989"/>
    </source>
</evidence>
<evidence type="ECO:0000256" key="1">
    <source>
        <dbReference type="ARBA" id="ARBA00004651"/>
    </source>
</evidence>
<dbReference type="AlphaFoldDB" id="X1L0R0"/>
<dbReference type="InterPro" id="IPR002797">
    <property type="entry name" value="Polysacc_synth"/>
</dbReference>
<name>X1L0R0_9ZZZZ</name>
<keyword evidence="5 6" id="KW-0472">Membrane</keyword>
<feature type="transmembrane region" description="Helical" evidence="6">
    <location>
        <begin position="49"/>
        <end position="70"/>
    </location>
</feature>
<comment type="caution">
    <text evidence="7">The sequence shown here is derived from an EMBL/GenBank/DDBJ whole genome shotgun (WGS) entry which is preliminary data.</text>
</comment>
<dbReference type="InterPro" id="IPR050833">
    <property type="entry name" value="Poly_Biosynth_Transport"/>
</dbReference>
<accession>X1L0R0</accession>